<evidence type="ECO:0000313" key="1">
    <source>
        <dbReference type="EMBL" id="EFO85121.1"/>
    </source>
</evidence>
<gene>
    <name evidence="1" type="ORF">CRE_21444</name>
</gene>
<keyword evidence="2" id="KW-1185">Reference proteome</keyword>
<proteinExistence type="predicted"/>
<dbReference type="AlphaFoldDB" id="E3N3N8"/>
<accession>E3N3N8</accession>
<reference evidence="1" key="1">
    <citation type="submission" date="2007-07" db="EMBL/GenBank/DDBJ databases">
        <title>PCAP assembly of the Caenorhabditis remanei genome.</title>
        <authorList>
            <consortium name="The Caenorhabditis remanei Sequencing Consortium"/>
            <person name="Wilson R.K."/>
        </authorList>
    </citation>
    <scope>NUCLEOTIDE SEQUENCE [LARGE SCALE GENOMIC DNA]</scope>
    <source>
        <strain evidence="1">PB4641</strain>
    </source>
</reference>
<protein>
    <submittedName>
        <fullName evidence="1">Uncharacterized protein</fullName>
    </submittedName>
</protein>
<organism evidence="2">
    <name type="scientific">Caenorhabditis remanei</name>
    <name type="common">Caenorhabditis vulgaris</name>
    <dbReference type="NCBI Taxonomy" id="31234"/>
    <lineage>
        <taxon>Eukaryota</taxon>
        <taxon>Metazoa</taxon>
        <taxon>Ecdysozoa</taxon>
        <taxon>Nematoda</taxon>
        <taxon>Chromadorea</taxon>
        <taxon>Rhabditida</taxon>
        <taxon>Rhabditina</taxon>
        <taxon>Rhabditomorpha</taxon>
        <taxon>Rhabditoidea</taxon>
        <taxon>Rhabditidae</taxon>
        <taxon>Peloderinae</taxon>
        <taxon>Caenorhabditis</taxon>
    </lineage>
</organism>
<sequence>MNITCGNSAIEINLQLAEKTEDVSADTENDSVHTDNFLIGIDWNDEEGDDVFHQETVDKKQCGPEVGSYCSGMRMCTCDLDYGSLLDTHSSGLRRLTLPKSNLSASELGNLGTYETSSAESGCTVVGDEGLKENTTPFSFKSSLEKRAKTAILNMETKRAVSIQRRRLHARISRKRETVHSVAHQLEEMIKFEAENPENDGDNQHGGQPMYSPLFLYPVHFQEANV</sequence>
<dbReference type="CTD" id="9825960"/>
<evidence type="ECO:0000313" key="2">
    <source>
        <dbReference type="Proteomes" id="UP000008281"/>
    </source>
</evidence>
<dbReference type="HOGENOM" id="CLU_1225783_0_0_1"/>
<dbReference type="KEGG" id="crq:GCK72_012906"/>
<dbReference type="GeneID" id="9825960"/>
<dbReference type="RefSeq" id="XP_003096969.2">
    <property type="nucleotide sequence ID" value="XM_003096921.2"/>
</dbReference>
<dbReference type="Proteomes" id="UP000008281">
    <property type="component" value="Unassembled WGS sequence"/>
</dbReference>
<name>E3N3N8_CAERE</name>
<dbReference type="EMBL" id="DS268520">
    <property type="protein sequence ID" value="EFO85121.1"/>
    <property type="molecule type" value="Genomic_DNA"/>
</dbReference>